<organism evidence="1 2">
    <name type="scientific">Enterobacter cancerogenus</name>
    <dbReference type="NCBI Taxonomy" id="69218"/>
    <lineage>
        <taxon>Bacteria</taxon>
        <taxon>Pseudomonadati</taxon>
        <taxon>Pseudomonadota</taxon>
        <taxon>Gammaproteobacteria</taxon>
        <taxon>Enterobacterales</taxon>
        <taxon>Enterobacteriaceae</taxon>
        <taxon>Enterobacter</taxon>
        <taxon>Enterobacter cloacae complex</taxon>
    </lineage>
</organism>
<evidence type="ECO:0000313" key="2">
    <source>
        <dbReference type="Proteomes" id="UP000351155"/>
    </source>
</evidence>
<sequence>MPVNNCFPLIDVFPSMFNIVTPLTSGTSRLNCAGGFL</sequence>
<evidence type="ECO:0000313" key="1">
    <source>
        <dbReference type="EMBL" id="VFS16612.1"/>
    </source>
</evidence>
<proteinExistence type="predicted"/>
<dbReference type="EMBL" id="CAADIW010000007">
    <property type="protein sequence ID" value="VFS16612.1"/>
    <property type="molecule type" value="Genomic_DNA"/>
</dbReference>
<gene>
    <name evidence="1" type="ORF">NCTC12126_01420</name>
</gene>
<name>A0A484WZS6_9ENTR</name>
<accession>A0A484WZS6</accession>
<dbReference type="Proteomes" id="UP000351155">
    <property type="component" value="Unassembled WGS sequence"/>
</dbReference>
<protein>
    <submittedName>
        <fullName evidence="1">Uncharacterized protein</fullName>
    </submittedName>
</protein>
<dbReference type="AlphaFoldDB" id="A0A484WZS6"/>
<reference evidence="1 2" key="1">
    <citation type="submission" date="2019-03" db="EMBL/GenBank/DDBJ databases">
        <authorList>
            <consortium name="Pathogen Informatics"/>
        </authorList>
    </citation>
    <scope>NUCLEOTIDE SEQUENCE [LARGE SCALE GENOMIC DNA]</scope>
    <source>
        <strain evidence="1 2">NCTC12126</strain>
    </source>
</reference>